<name>A0ABY6DHM6_9NEIS</name>
<dbReference type="Proteomes" id="UP001061302">
    <property type="component" value="Chromosome"/>
</dbReference>
<feature type="compositionally biased region" description="Basic and acidic residues" evidence="1">
    <location>
        <begin position="42"/>
        <end position="63"/>
    </location>
</feature>
<feature type="region of interest" description="Disordered" evidence="1">
    <location>
        <begin position="42"/>
        <end position="71"/>
    </location>
</feature>
<reference evidence="2" key="1">
    <citation type="submission" date="2022-10" db="EMBL/GenBank/DDBJ databases">
        <title>Chitiniphilus purpureus sp. nov., a novel chitin-degrading bacterium isolated from crawfish pond sediment.</title>
        <authorList>
            <person name="Li K."/>
        </authorList>
    </citation>
    <scope>NUCLEOTIDE SEQUENCE</scope>
    <source>
        <strain evidence="2">CD1</strain>
    </source>
</reference>
<organism evidence="2 3">
    <name type="scientific">Chitiniphilus purpureus</name>
    <dbReference type="NCBI Taxonomy" id="2981137"/>
    <lineage>
        <taxon>Bacteria</taxon>
        <taxon>Pseudomonadati</taxon>
        <taxon>Pseudomonadota</taxon>
        <taxon>Betaproteobacteria</taxon>
        <taxon>Neisseriales</taxon>
        <taxon>Chitinibacteraceae</taxon>
        <taxon>Chitiniphilus</taxon>
    </lineage>
</organism>
<dbReference type="EMBL" id="CP106753">
    <property type="protein sequence ID" value="UXY13844.1"/>
    <property type="molecule type" value="Genomic_DNA"/>
</dbReference>
<feature type="region of interest" description="Disordered" evidence="1">
    <location>
        <begin position="87"/>
        <end position="121"/>
    </location>
</feature>
<evidence type="ECO:0000313" key="3">
    <source>
        <dbReference type="Proteomes" id="UP001061302"/>
    </source>
</evidence>
<protein>
    <submittedName>
        <fullName evidence="2">Uncharacterized protein</fullName>
    </submittedName>
</protein>
<evidence type="ECO:0000256" key="1">
    <source>
        <dbReference type="SAM" id="MobiDB-lite"/>
    </source>
</evidence>
<evidence type="ECO:0000313" key="2">
    <source>
        <dbReference type="EMBL" id="UXY13844.1"/>
    </source>
</evidence>
<dbReference type="RefSeq" id="WP_263123119.1">
    <property type="nucleotide sequence ID" value="NZ_CP106753.1"/>
</dbReference>
<sequence>MKDIDEIRRDNLRLIEAEQGSATMAARNAGMTLAQFLNLRDGAKDSKTGKPRGMRKETARKIEAGNGKQRGWLDIDHSNALLDLGAKAGANAHTTGPQHPSLAQEPATQYQLEHSTSPDEEAISREVARLTPLMQGLSKEQAAIVLNTVKALVKSMKAGRS</sequence>
<feature type="compositionally biased region" description="Polar residues" evidence="1">
    <location>
        <begin position="106"/>
        <end position="115"/>
    </location>
</feature>
<accession>A0ABY6DHM6</accession>
<gene>
    <name evidence="2" type="ORF">N8I74_10970</name>
</gene>
<keyword evidence="3" id="KW-1185">Reference proteome</keyword>
<proteinExistence type="predicted"/>